<keyword evidence="2" id="KW-1185">Reference proteome</keyword>
<protein>
    <submittedName>
        <fullName evidence="1">Uncharacterized protein</fullName>
    </submittedName>
</protein>
<dbReference type="EMBL" id="OZ023709">
    <property type="protein sequence ID" value="CAK9881561.1"/>
    <property type="molecule type" value="Genomic_DNA"/>
</dbReference>
<proteinExistence type="predicted"/>
<sequence>MHERMRGDLQGAAVQQQVQAGAEMIEKVPIPGLRPTVCDQTQQKVKYPKLLRKAVTDVGCGSGNSWSHSSLQSCQGRQEGGCSRKSSRTSAHIMPWYDNFYHQVEDAHGFYVAQIVAESYKAAIDWDERTVEEEGIQCNVARVDVYLFPHAHTKEAHDKLLKENTFTALTGGKSLPIFFT</sequence>
<name>A0ABP1BYK9_9BRYO</name>
<dbReference type="Proteomes" id="UP001497522">
    <property type="component" value="Chromosome 8"/>
</dbReference>
<reference evidence="1" key="1">
    <citation type="submission" date="2024-03" db="EMBL/GenBank/DDBJ databases">
        <authorList>
            <consortium name="ELIXIR-Norway"/>
            <consortium name="Elixir Norway"/>
        </authorList>
    </citation>
    <scope>NUCLEOTIDE SEQUENCE</scope>
</reference>
<evidence type="ECO:0000313" key="1">
    <source>
        <dbReference type="EMBL" id="CAK9881561.1"/>
    </source>
</evidence>
<accession>A0ABP1BYK9</accession>
<gene>
    <name evidence="1" type="ORF">CSSPJE1EN2_LOCUS22917</name>
</gene>
<organism evidence="1 2">
    <name type="scientific">Sphagnum jensenii</name>
    <dbReference type="NCBI Taxonomy" id="128206"/>
    <lineage>
        <taxon>Eukaryota</taxon>
        <taxon>Viridiplantae</taxon>
        <taxon>Streptophyta</taxon>
        <taxon>Embryophyta</taxon>
        <taxon>Bryophyta</taxon>
        <taxon>Sphagnophytina</taxon>
        <taxon>Sphagnopsida</taxon>
        <taxon>Sphagnales</taxon>
        <taxon>Sphagnaceae</taxon>
        <taxon>Sphagnum</taxon>
    </lineage>
</organism>
<evidence type="ECO:0000313" key="2">
    <source>
        <dbReference type="Proteomes" id="UP001497522"/>
    </source>
</evidence>